<comment type="caution">
    <text evidence="1">The sequence shown here is derived from an EMBL/GenBank/DDBJ whole genome shotgun (WGS) entry which is preliminary data.</text>
</comment>
<evidence type="ECO:0000313" key="2">
    <source>
        <dbReference type="Proteomes" id="UP001186974"/>
    </source>
</evidence>
<reference evidence="1" key="1">
    <citation type="submission" date="2024-09" db="EMBL/GenBank/DDBJ databases">
        <title>Black Yeasts Isolated from many extreme environments.</title>
        <authorList>
            <person name="Coleine C."/>
            <person name="Stajich J.E."/>
            <person name="Selbmann L."/>
        </authorList>
    </citation>
    <scope>NUCLEOTIDE SEQUENCE</scope>
    <source>
        <strain evidence="1">CCFEE 5737</strain>
    </source>
</reference>
<gene>
    <name evidence="1" type="ORF">LTS18_012277</name>
</gene>
<dbReference type="EMBL" id="JAWDJW010006370">
    <property type="protein sequence ID" value="KAK3065056.1"/>
    <property type="molecule type" value="Genomic_DNA"/>
</dbReference>
<organism evidence="1 2">
    <name type="scientific">Coniosporium uncinatum</name>
    <dbReference type="NCBI Taxonomy" id="93489"/>
    <lineage>
        <taxon>Eukaryota</taxon>
        <taxon>Fungi</taxon>
        <taxon>Dikarya</taxon>
        <taxon>Ascomycota</taxon>
        <taxon>Pezizomycotina</taxon>
        <taxon>Dothideomycetes</taxon>
        <taxon>Dothideomycetes incertae sedis</taxon>
        <taxon>Coniosporium</taxon>
    </lineage>
</organism>
<evidence type="ECO:0000313" key="1">
    <source>
        <dbReference type="EMBL" id="KAK3065056.1"/>
    </source>
</evidence>
<dbReference type="Proteomes" id="UP001186974">
    <property type="component" value="Unassembled WGS sequence"/>
</dbReference>
<accession>A0ACC3DC95</accession>
<name>A0ACC3DC95_9PEZI</name>
<sequence length="134" mass="15271">MSTEESSRSGQSRDLGYPRQVVMQEQEHKTMAHEQRTPLPLTAVDRQIASRQGLSVAIEAMSEKLKAAKRMSVASLSHIIEKKALENSRLREELAYHKEMDKASKYLLQEVQYAAKALREALDNFHVLSKECED</sequence>
<proteinExistence type="predicted"/>
<keyword evidence="2" id="KW-1185">Reference proteome</keyword>
<protein>
    <submittedName>
        <fullName evidence="1">Uncharacterized protein</fullName>
    </submittedName>
</protein>